<evidence type="ECO:0000313" key="6">
    <source>
        <dbReference type="EMBL" id="RZO76221.1"/>
    </source>
</evidence>
<evidence type="ECO:0000259" key="5">
    <source>
        <dbReference type="Pfam" id="PF01979"/>
    </source>
</evidence>
<keyword evidence="4" id="KW-0862">Zinc</keyword>
<feature type="domain" description="Amidohydrolase-related" evidence="5">
    <location>
        <begin position="62"/>
        <end position="411"/>
    </location>
</feature>
<name>A0A520S199_9GAMM</name>
<evidence type="ECO:0000313" key="7">
    <source>
        <dbReference type="Proteomes" id="UP000316199"/>
    </source>
</evidence>
<evidence type="ECO:0000256" key="2">
    <source>
        <dbReference type="ARBA" id="ARBA00022723"/>
    </source>
</evidence>
<dbReference type="SUPFAM" id="SSF51338">
    <property type="entry name" value="Composite domain of metallo-dependent hydrolases"/>
    <property type="match status" value="1"/>
</dbReference>
<dbReference type="Pfam" id="PF01979">
    <property type="entry name" value="Amidohydro_1"/>
    <property type="match status" value="1"/>
</dbReference>
<evidence type="ECO:0000256" key="1">
    <source>
        <dbReference type="ARBA" id="ARBA00006745"/>
    </source>
</evidence>
<evidence type="ECO:0000256" key="4">
    <source>
        <dbReference type="ARBA" id="ARBA00022833"/>
    </source>
</evidence>
<protein>
    <submittedName>
        <fullName evidence="6">TRZ/ATZ family hydrolase</fullName>
    </submittedName>
</protein>
<sequence>MSVAPANHVINARWIVPIVPKGIVLEHHSIVIEAGHIIKILPTGDLDKKYRSYQTTNLPDHLVTAGFINAHVHSAMTLFRGYADDLPLSEWLNNYIWPAEAKFVNREFVRDGTSLAVAEMIAGGTTCAADTYFFPEAIAEVCEENHFRAQVGIPVIQFSNAWADSEEEHLTKGLEFFENIKTSSLISAAFSPHAPYTVSDDGFRQVLKHAINLDIPIHLHLHETKQEVETASTQNNRRPYTRIQELGLLNAHLQTVHMTEINDEEVQSLSKHQIHVAHCPESNMKLASGICPINTLIENGVNVALGTDGAASNNNLDILAEARAAAFLSKVITNSPTAITAEDALSMATINGARLLGLDNKIGSLEIGKRADIIAFDFSGINFQPIYNPISQLIYTANGQHVTHTWINGTCVYRNKLYTQIDLTDLKERVENWRKKIGGHL</sequence>
<comment type="caution">
    <text evidence="6">The sequence shown here is derived from an EMBL/GenBank/DDBJ whole genome shotgun (WGS) entry which is preliminary data.</text>
</comment>
<dbReference type="Gene3D" id="2.30.40.10">
    <property type="entry name" value="Urease, subunit C, domain 1"/>
    <property type="match status" value="1"/>
</dbReference>
<dbReference type="SUPFAM" id="SSF51556">
    <property type="entry name" value="Metallo-dependent hydrolases"/>
    <property type="match status" value="1"/>
</dbReference>
<dbReference type="InterPro" id="IPR011059">
    <property type="entry name" value="Metal-dep_hydrolase_composite"/>
</dbReference>
<dbReference type="GO" id="GO:0016814">
    <property type="term" value="F:hydrolase activity, acting on carbon-nitrogen (but not peptide) bonds, in cyclic amidines"/>
    <property type="evidence" value="ECO:0007669"/>
    <property type="project" value="UniProtKB-ARBA"/>
</dbReference>
<dbReference type="AlphaFoldDB" id="A0A520S199"/>
<comment type="similarity">
    <text evidence="1">Belongs to the metallo-dependent hydrolases superfamily. ATZ/TRZ family.</text>
</comment>
<keyword evidence="3 6" id="KW-0378">Hydrolase</keyword>
<dbReference type="InterPro" id="IPR050287">
    <property type="entry name" value="MTA/SAH_deaminase"/>
</dbReference>
<keyword evidence="2" id="KW-0479">Metal-binding</keyword>
<dbReference type="NCBIfam" id="NF006549">
    <property type="entry name" value="PRK09045.1"/>
    <property type="match status" value="1"/>
</dbReference>
<organism evidence="6 7">
    <name type="scientific">OM182 bacterium</name>
    <dbReference type="NCBI Taxonomy" id="2510334"/>
    <lineage>
        <taxon>Bacteria</taxon>
        <taxon>Pseudomonadati</taxon>
        <taxon>Pseudomonadota</taxon>
        <taxon>Gammaproteobacteria</taxon>
        <taxon>OMG group</taxon>
        <taxon>OM182 clade</taxon>
    </lineage>
</organism>
<dbReference type="Gene3D" id="3.20.20.140">
    <property type="entry name" value="Metal-dependent hydrolases"/>
    <property type="match status" value="1"/>
</dbReference>
<dbReference type="InterPro" id="IPR032466">
    <property type="entry name" value="Metal_Hydrolase"/>
</dbReference>
<reference evidence="6 7" key="1">
    <citation type="submission" date="2019-02" db="EMBL/GenBank/DDBJ databases">
        <title>Prokaryotic population dynamics and viral predation in marine succession experiment using metagenomics: the confinement effect.</title>
        <authorList>
            <person name="Haro-Moreno J.M."/>
            <person name="Rodriguez-Valera F."/>
            <person name="Lopez-Perez M."/>
        </authorList>
    </citation>
    <scope>NUCLEOTIDE SEQUENCE [LARGE SCALE GENOMIC DNA]</scope>
    <source>
        <strain evidence="6">MED-G157</strain>
    </source>
</reference>
<dbReference type="FunFam" id="3.20.20.140:FF:000014">
    <property type="entry name" value="5-methylthioadenosine/S-adenosylhomocysteine deaminase"/>
    <property type="match status" value="1"/>
</dbReference>
<dbReference type="PANTHER" id="PTHR43794:SF11">
    <property type="entry name" value="AMIDOHYDROLASE-RELATED DOMAIN-CONTAINING PROTEIN"/>
    <property type="match status" value="1"/>
</dbReference>
<dbReference type="Proteomes" id="UP000316199">
    <property type="component" value="Unassembled WGS sequence"/>
</dbReference>
<dbReference type="EMBL" id="SHAG01000015">
    <property type="protein sequence ID" value="RZO76221.1"/>
    <property type="molecule type" value="Genomic_DNA"/>
</dbReference>
<dbReference type="PANTHER" id="PTHR43794">
    <property type="entry name" value="AMINOHYDROLASE SSNA-RELATED"/>
    <property type="match status" value="1"/>
</dbReference>
<dbReference type="CDD" id="cd01298">
    <property type="entry name" value="ATZ_TRZ_like"/>
    <property type="match status" value="1"/>
</dbReference>
<dbReference type="GO" id="GO:0046872">
    <property type="term" value="F:metal ion binding"/>
    <property type="evidence" value="ECO:0007669"/>
    <property type="project" value="UniProtKB-KW"/>
</dbReference>
<evidence type="ECO:0000256" key="3">
    <source>
        <dbReference type="ARBA" id="ARBA00022801"/>
    </source>
</evidence>
<accession>A0A520S199</accession>
<proteinExistence type="inferred from homology"/>
<gene>
    <name evidence="6" type="ORF">EVA68_04810</name>
</gene>
<dbReference type="GO" id="GO:0019239">
    <property type="term" value="F:deaminase activity"/>
    <property type="evidence" value="ECO:0007669"/>
    <property type="project" value="UniProtKB-ARBA"/>
</dbReference>
<dbReference type="InterPro" id="IPR006680">
    <property type="entry name" value="Amidohydro-rel"/>
</dbReference>